<dbReference type="EMBL" id="LTBC01000006">
    <property type="protein sequence ID" value="KYH31996.1"/>
    <property type="molecule type" value="Genomic_DNA"/>
</dbReference>
<dbReference type="Pfam" id="PF13522">
    <property type="entry name" value="GATase_6"/>
    <property type="match status" value="1"/>
</dbReference>
<feature type="binding site" evidence="7 11">
    <location>
        <position position="263"/>
    </location>
    <ligand>
        <name>[4Fe-4S] cluster</name>
        <dbReference type="ChEBI" id="CHEBI:49883"/>
    </ligand>
</feature>
<organism evidence="14 15">
    <name type="scientific">Moorella mulderi DSM 14980</name>
    <dbReference type="NCBI Taxonomy" id="1122241"/>
    <lineage>
        <taxon>Bacteria</taxon>
        <taxon>Bacillati</taxon>
        <taxon>Bacillota</taxon>
        <taxon>Clostridia</taxon>
        <taxon>Neomoorellales</taxon>
        <taxon>Neomoorellaceae</taxon>
        <taxon>Neomoorella</taxon>
    </lineage>
</organism>
<feature type="binding site" evidence="7 10">
    <location>
        <position position="310"/>
    </location>
    <ligand>
        <name>Mg(2+)</name>
        <dbReference type="ChEBI" id="CHEBI:18420"/>
    </ligand>
</feature>
<evidence type="ECO:0000256" key="4">
    <source>
        <dbReference type="ARBA" id="ARBA00022679"/>
    </source>
</evidence>
<dbReference type="CDD" id="cd00715">
    <property type="entry name" value="GPATase_N"/>
    <property type="match status" value="1"/>
</dbReference>
<proteinExistence type="inferred from homology"/>
<comment type="catalytic activity">
    <reaction evidence="7 8">
        <text>5-phospho-beta-D-ribosylamine + L-glutamate + diphosphate = 5-phospho-alpha-D-ribose 1-diphosphate + L-glutamine + H2O</text>
        <dbReference type="Rhea" id="RHEA:14905"/>
        <dbReference type="ChEBI" id="CHEBI:15377"/>
        <dbReference type="ChEBI" id="CHEBI:29985"/>
        <dbReference type="ChEBI" id="CHEBI:33019"/>
        <dbReference type="ChEBI" id="CHEBI:58017"/>
        <dbReference type="ChEBI" id="CHEBI:58359"/>
        <dbReference type="ChEBI" id="CHEBI:58681"/>
        <dbReference type="EC" id="2.4.2.14"/>
    </reaction>
</comment>
<dbReference type="Proteomes" id="UP000075670">
    <property type="component" value="Unassembled WGS sequence"/>
</dbReference>
<comment type="cofactor">
    <cofactor evidence="7 11">
        <name>[4Fe-4S] cluster</name>
        <dbReference type="ChEBI" id="CHEBI:49883"/>
    </cofactor>
    <text evidence="7 11">Binds 1 [4Fe-4S] cluster per subunit.</text>
</comment>
<feature type="binding site" evidence="7 10">
    <location>
        <position position="372"/>
    </location>
    <ligand>
        <name>Mg(2+)</name>
        <dbReference type="ChEBI" id="CHEBI:18420"/>
    </ligand>
</feature>
<evidence type="ECO:0000256" key="7">
    <source>
        <dbReference type="HAMAP-Rule" id="MF_01931"/>
    </source>
</evidence>
<evidence type="ECO:0000256" key="11">
    <source>
        <dbReference type="PIRSR" id="PIRSR000485-3"/>
    </source>
</evidence>
<dbReference type="CDD" id="cd06223">
    <property type="entry name" value="PRTases_typeI"/>
    <property type="match status" value="1"/>
</dbReference>
<gene>
    <name evidence="7 14" type="primary">purF</name>
    <name evidence="14" type="ORF">MOMUL_18780</name>
</gene>
<evidence type="ECO:0000313" key="15">
    <source>
        <dbReference type="Proteomes" id="UP000075670"/>
    </source>
</evidence>
<evidence type="ECO:0000256" key="2">
    <source>
        <dbReference type="ARBA" id="ARBA00010138"/>
    </source>
</evidence>
<evidence type="ECO:0000259" key="13">
    <source>
        <dbReference type="PROSITE" id="PS51278"/>
    </source>
</evidence>
<dbReference type="Pfam" id="PF00156">
    <property type="entry name" value="Pribosyltran"/>
    <property type="match status" value="1"/>
</dbReference>
<keyword evidence="4 7" id="KW-0808">Transferase</keyword>
<dbReference type="GO" id="GO:0009113">
    <property type="term" value="P:purine nucleobase biosynthetic process"/>
    <property type="evidence" value="ECO:0007669"/>
    <property type="project" value="UniProtKB-UniRule"/>
</dbReference>
<dbReference type="InterPro" id="IPR029055">
    <property type="entry name" value="Ntn_hydrolases_N"/>
</dbReference>
<sequence>MAGEHTGFDGPVRERDLSRDRSPWHEECGIFGIYAPGKDVARLAYYGLFALQHRGQESAGIAVADGRHIAVHKGMGLVAEVFNQDNLRALKGNLAIGHVRYSTTGASSLVNAQPLVFRYLRGMVAIAHNGNLTNANRLRRELGARGSIFQSSTDSEVIVNLIARYSQEPIEAALRRCQDELEGAYSLVVMTEEKLIGVRDPFGVRPLCLGKMGEAWVLASESCALDTVGAAFCRDIEPGEIVVIDSQGVRSIQGRRAPHSAHCIFEYVYFARPDSILDGETVNLVRRELGRNLAREYRVAADVVIPVPDSGIAAAAGYAEAAGLPFIEGLMKNRYVGRTFIQPTQEMRDLGVRLKLNPIKSILKDKRVIIIDDSIVRGTTSRRIVAMVRQAGVREVHLLAASPPVLYPCYYGIDTSARGELIAARYSLEDIRRHVGADSLYYLSLEGLFRSVSRGAENFCAACFSGRYPIPIPSPEEASKYSLEGGA</sequence>
<evidence type="ECO:0000256" key="10">
    <source>
        <dbReference type="PIRSR" id="PIRSR000485-2"/>
    </source>
</evidence>
<feature type="binding site" evidence="7 11">
    <location>
        <position position="409"/>
    </location>
    <ligand>
        <name>[4Fe-4S] cluster</name>
        <dbReference type="ChEBI" id="CHEBI:49883"/>
    </ligand>
</feature>
<feature type="binding site" evidence="7 10">
    <location>
        <position position="373"/>
    </location>
    <ligand>
        <name>Mg(2+)</name>
        <dbReference type="ChEBI" id="CHEBI:18420"/>
    </ligand>
</feature>
<dbReference type="PATRIC" id="fig|1122241.3.peg.1997"/>
<keyword evidence="15" id="KW-1185">Reference proteome</keyword>
<keyword evidence="7 10" id="KW-0460">Magnesium</keyword>
<dbReference type="HAMAP" id="MF_01931">
    <property type="entry name" value="PurF"/>
    <property type="match status" value="1"/>
</dbReference>
<dbReference type="NCBIfam" id="TIGR01134">
    <property type="entry name" value="purF"/>
    <property type="match status" value="1"/>
</dbReference>
<dbReference type="Gene3D" id="3.60.20.10">
    <property type="entry name" value="Glutamine Phosphoribosylpyrophosphate, subunit 1, domain 1"/>
    <property type="match status" value="1"/>
</dbReference>
<evidence type="ECO:0000256" key="9">
    <source>
        <dbReference type="PIRSR" id="PIRSR000485-1"/>
    </source>
</evidence>
<comment type="caution">
    <text evidence="14">The sequence shown here is derived from an EMBL/GenBank/DDBJ whole genome shotgun (WGS) entry which is preliminary data.</text>
</comment>
<evidence type="ECO:0000256" key="12">
    <source>
        <dbReference type="SAM" id="MobiDB-lite"/>
    </source>
</evidence>
<dbReference type="InterPro" id="IPR000836">
    <property type="entry name" value="PRTase_dom"/>
</dbReference>
<evidence type="ECO:0000256" key="8">
    <source>
        <dbReference type="PIRNR" id="PIRNR000485"/>
    </source>
</evidence>
<dbReference type="SUPFAM" id="SSF56235">
    <property type="entry name" value="N-terminal nucleophile aminohydrolases (Ntn hydrolases)"/>
    <property type="match status" value="1"/>
</dbReference>
<dbReference type="AlphaFoldDB" id="A0A151AWH2"/>
<evidence type="ECO:0000256" key="6">
    <source>
        <dbReference type="ARBA" id="ARBA00022962"/>
    </source>
</evidence>
<keyword evidence="7 11" id="KW-0411">Iron-sulfur</keyword>
<feature type="region of interest" description="Disordered" evidence="12">
    <location>
        <begin position="1"/>
        <end position="20"/>
    </location>
</feature>
<comment type="similarity">
    <text evidence="2 7 8">In the C-terminal section; belongs to the purine/pyrimidine phosphoribosyltransferase family.</text>
</comment>
<dbReference type="GO" id="GO:0000287">
    <property type="term" value="F:magnesium ion binding"/>
    <property type="evidence" value="ECO:0007669"/>
    <property type="project" value="UniProtKB-UniRule"/>
</dbReference>
<feature type="domain" description="Glutamine amidotransferase type-2" evidence="13">
    <location>
        <begin position="28"/>
        <end position="247"/>
    </location>
</feature>
<evidence type="ECO:0000256" key="5">
    <source>
        <dbReference type="ARBA" id="ARBA00022755"/>
    </source>
</evidence>
<evidence type="ECO:0000256" key="1">
    <source>
        <dbReference type="ARBA" id="ARBA00005209"/>
    </source>
</evidence>
<keyword evidence="7 10" id="KW-0479">Metal-binding</keyword>
<keyword evidence="7" id="KW-0004">4Fe-4S</keyword>
<dbReference type="PROSITE" id="PS51278">
    <property type="entry name" value="GATASE_TYPE_2"/>
    <property type="match status" value="1"/>
</dbReference>
<dbReference type="SUPFAM" id="SSF53271">
    <property type="entry name" value="PRTase-like"/>
    <property type="match status" value="1"/>
</dbReference>
<name>A0A151AWH2_9FIRM</name>
<keyword evidence="3 7" id="KW-0328">Glycosyltransferase</keyword>
<protein>
    <recommendedName>
        <fullName evidence="7">Amidophosphoribosyltransferase</fullName>
        <shortName evidence="7">ATase</shortName>
        <ecNumber evidence="7">2.4.2.14</ecNumber>
    </recommendedName>
    <alternativeName>
        <fullName evidence="7">Glutamine phosphoribosylpyrophosphate amidotransferase</fullName>
        <shortName evidence="7">GPATase</shortName>
    </alternativeName>
</protein>
<comment type="pathway">
    <text evidence="1 7 8">Purine metabolism; IMP biosynthesis via de novo pathway; N(1)-(5-phospho-D-ribosyl)glycinamide from 5-phospho-alpha-D-ribose 1-diphosphate: step 1/2.</text>
</comment>
<dbReference type="OrthoDB" id="9801213at2"/>
<dbReference type="PANTHER" id="PTHR11907">
    <property type="entry name" value="AMIDOPHOSPHORIBOSYLTRANSFERASE"/>
    <property type="match status" value="1"/>
</dbReference>
<comment type="function">
    <text evidence="7">Catalyzes the formation of phosphoribosylamine from phosphoribosylpyrophosphate (PRPP) and glutamine.</text>
</comment>
<dbReference type="GO" id="GO:0051539">
    <property type="term" value="F:4 iron, 4 sulfur cluster binding"/>
    <property type="evidence" value="ECO:0007669"/>
    <property type="project" value="UniProtKB-KW"/>
</dbReference>
<dbReference type="InterPro" id="IPR035584">
    <property type="entry name" value="PurF_N"/>
</dbReference>
<feature type="binding site" evidence="7 11">
    <location>
        <position position="460"/>
    </location>
    <ligand>
        <name>[4Fe-4S] cluster</name>
        <dbReference type="ChEBI" id="CHEBI:49883"/>
    </ligand>
</feature>
<dbReference type="EC" id="2.4.2.14" evidence="7"/>
<dbReference type="UniPathway" id="UPA00074">
    <property type="reaction ID" value="UER00124"/>
</dbReference>
<dbReference type="RefSeq" id="WP_084785566.1">
    <property type="nucleotide sequence ID" value="NZ_LTBC01000006.1"/>
</dbReference>
<feature type="binding site" evidence="7 11">
    <location>
        <position position="463"/>
    </location>
    <ligand>
        <name>[4Fe-4S] cluster</name>
        <dbReference type="ChEBI" id="CHEBI:49883"/>
    </ligand>
</feature>
<dbReference type="GO" id="GO:0004044">
    <property type="term" value="F:amidophosphoribosyltransferase activity"/>
    <property type="evidence" value="ECO:0007669"/>
    <property type="project" value="UniProtKB-UniRule"/>
</dbReference>
<comment type="cofactor">
    <cofactor evidence="7 10">
        <name>Mg(2+)</name>
        <dbReference type="ChEBI" id="CHEBI:18420"/>
    </cofactor>
    <text evidence="7 10">Binds 1 Mg(2+) ion per subunit.</text>
</comment>
<keyword evidence="6 7" id="KW-0315">Glutamine amidotransferase</keyword>
<dbReference type="PIRSF" id="PIRSF000485">
    <property type="entry name" value="Amd_phspho_trans"/>
    <property type="match status" value="1"/>
</dbReference>
<keyword evidence="7 11" id="KW-0408">Iron</keyword>
<evidence type="ECO:0000313" key="14">
    <source>
        <dbReference type="EMBL" id="KYH31996.1"/>
    </source>
</evidence>
<feature type="active site" description="Nucleophile" evidence="7 9">
    <location>
        <position position="28"/>
    </location>
</feature>
<evidence type="ECO:0000256" key="3">
    <source>
        <dbReference type="ARBA" id="ARBA00022676"/>
    </source>
</evidence>
<dbReference type="GO" id="GO:0006189">
    <property type="term" value="P:'de novo' IMP biosynthetic process"/>
    <property type="evidence" value="ECO:0007669"/>
    <property type="project" value="UniProtKB-UniRule"/>
</dbReference>
<reference evidence="14 15" key="1">
    <citation type="submission" date="2016-02" db="EMBL/GenBank/DDBJ databases">
        <title>Genome sequence of Moorella mulderi DSM 14980.</title>
        <authorList>
            <person name="Poehlein A."/>
            <person name="Daniel R."/>
        </authorList>
    </citation>
    <scope>NUCLEOTIDE SEQUENCE [LARGE SCALE GENOMIC DNA]</scope>
    <source>
        <strain evidence="14 15">DSM 14980</strain>
    </source>
</reference>
<dbReference type="InterPro" id="IPR029057">
    <property type="entry name" value="PRTase-like"/>
</dbReference>
<dbReference type="Gene3D" id="3.40.50.2020">
    <property type="match status" value="1"/>
</dbReference>
<dbReference type="InterPro" id="IPR005854">
    <property type="entry name" value="PurF"/>
</dbReference>
<accession>A0A151AWH2</accession>
<keyword evidence="5 7" id="KW-0658">Purine biosynthesis</keyword>
<feature type="compositionally biased region" description="Basic and acidic residues" evidence="12">
    <location>
        <begin position="11"/>
        <end position="20"/>
    </location>
</feature>
<dbReference type="InterPro" id="IPR017932">
    <property type="entry name" value="GATase_2_dom"/>
</dbReference>